<gene>
    <name evidence="3" type="ORF">GCM10017557_23590</name>
</gene>
<dbReference type="InterPro" id="IPR013830">
    <property type="entry name" value="SGNH_hydro"/>
</dbReference>
<dbReference type="AlphaFoldDB" id="A0A7G1P0Q5"/>
<organism evidence="3 4">
    <name type="scientific">Streptomyces aurantiacus</name>
    <dbReference type="NCBI Taxonomy" id="47760"/>
    <lineage>
        <taxon>Bacteria</taxon>
        <taxon>Bacillati</taxon>
        <taxon>Actinomycetota</taxon>
        <taxon>Actinomycetes</taxon>
        <taxon>Kitasatosporales</taxon>
        <taxon>Streptomycetaceae</taxon>
        <taxon>Streptomyces</taxon>
        <taxon>Streptomyces aurantiacus group</taxon>
    </lineage>
</organism>
<dbReference type="Pfam" id="PF13472">
    <property type="entry name" value="Lipase_GDSL_2"/>
    <property type="match status" value="1"/>
</dbReference>
<feature type="domain" description="SGNH hydrolase-type esterase" evidence="2">
    <location>
        <begin position="216"/>
        <end position="418"/>
    </location>
</feature>
<dbReference type="GO" id="GO:0016787">
    <property type="term" value="F:hydrolase activity"/>
    <property type="evidence" value="ECO:0007669"/>
    <property type="project" value="UniProtKB-KW"/>
</dbReference>
<feature type="region of interest" description="Disordered" evidence="1">
    <location>
        <begin position="1"/>
        <end position="24"/>
    </location>
</feature>
<dbReference type="EMBL" id="AP023440">
    <property type="protein sequence ID" value="BCL27500.1"/>
    <property type="molecule type" value="Genomic_DNA"/>
</dbReference>
<evidence type="ECO:0000313" key="4">
    <source>
        <dbReference type="Proteomes" id="UP000516444"/>
    </source>
</evidence>
<reference evidence="3 4" key="1">
    <citation type="journal article" date="2014" name="Int. J. Syst. Evol. Microbiol.">
        <title>Complete genome sequence of Corynebacterium casei LMG S-19264T (=DSM 44701T), isolated from a smear-ripened cheese.</title>
        <authorList>
            <consortium name="US DOE Joint Genome Institute (JGI-PGF)"/>
            <person name="Walter F."/>
            <person name="Albersmeier A."/>
            <person name="Kalinowski J."/>
            <person name="Ruckert C."/>
        </authorList>
    </citation>
    <scope>NUCLEOTIDE SEQUENCE [LARGE SCALE GENOMIC DNA]</scope>
    <source>
        <strain evidence="3 4">JCM 4677</strain>
    </source>
</reference>
<dbReference type="Proteomes" id="UP000516444">
    <property type="component" value="Chromosome"/>
</dbReference>
<keyword evidence="4" id="KW-1185">Reference proteome</keyword>
<sequence length="430" mass="44609">MTDEFISTTTSSSTGARRTGRLIDPSAADDGWVRTWAASPQAPEASTVAVEPFADATLRQVVRVSGGGRRIRIRFTNEYGTAPLVIGAAQVGLAAPGGGVRPGSERVLTFGGSPTAAVPAGAPILSDPVDLTLPALSRLTVSLYLPGHVESCTCHGTDVQTGWQIPGDAVTASSLPAGAEPLPARALISAVEVLPDTPDTATATATATANATAIVALGDSLTDGVGSTPDADRRWPDVLAERLAEHGGPAVHVSNQGIGGNRLLKDGFGVSALARFDRDVLATPGLGHVVVFEGMNDIALSFAPRDADGPMAEFFEAFAGTPVTTDDIIAGYRQLIARAHGHGARIYAATLTPYEGSDAFSSEGENARRTVNAWIRTSGAFDAVLDFDAVWRDPDHPGRIKDGFHEGDHIHGNDAGYTALADSVDLSLFK</sequence>
<dbReference type="Gene3D" id="3.40.50.1110">
    <property type="entry name" value="SGNH hydrolase"/>
    <property type="match status" value="1"/>
</dbReference>
<accession>A0A7G1P0Q5</accession>
<evidence type="ECO:0000256" key="1">
    <source>
        <dbReference type="SAM" id="MobiDB-lite"/>
    </source>
</evidence>
<dbReference type="KEGG" id="sgm:GCM10017557_23590"/>
<evidence type="ECO:0000259" key="2">
    <source>
        <dbReference type="Pfam" id="PF13472"/>
    </source>
</evidence>
<evidence type="ECO:0000313" key="3">
    <source>
        <dbReference type="EMBL" id="BCL27500.1"/>
    </source>
</evidence>
<name>A0A7G1P0Q5_9ACTN</name>
<dbReference type="InterPro" id="IPR036514">
    <property type="entry name" value="SGNH_hydro_sf"/>
</dbReference>
<dbReference type="RefSeq" id="WP_190850122.1">
    <property type="nucleotide sequence ID" value="NZ_AP023440.1"/>
</dbReference>
<dbReference type="PANTHER" id="PTHR43784">
    <property type="entry name" value="GDSL-LIKE LIPASE/ACYLHYDROLASE, PUTATIVE (AFU_ORTHOLOGUE AFUA_2G00820)-RELATED"/>
    <property type="match status" value="1"/>
</dbReference>
<keyword evidence="3" id="KW-0378">Hydrolase</keyword>
<dbReference type="CDD" id="cd01830">
    <property type="entry name" value="XynE_like"/>
    <property type="match status" value="1"/>
</dbReference>
<protein>
    <submittedName>
        <fullName evidence="3">SGNH hydrolase</fullName>
    </submittedName>
</protein>
<dbReference type="PANTHER" id="PTHR43784:SF2">
    <property type="entry name" value="GDSL-LIKE LIPASE_ACYLHYDROLASE, PUTATIVE (AFU_ORTHOLOGUE AFUA_2G00820)-RELATED"/>
    <property type="match status" value="1"/>
</dbReference>
<dbReference type="InterPro" id="IPR053140">
    <property type="entry name" value="GDSL_Rv0518-like"/>
</dbReference>
<proteinExistence type="predicted"/>
<dbReference type="SUPFAM" id="SSF52266">
    <property type="entry name" value="SGNH hydrolase"/>
    <property type="match status" value="1"/>
</dbReference>